<dbReference type="Proteomes" id="UP000799750">
    <property type="component" value="Unassembled WGS sequence"/>
</dbReference>
<sequence length="217" mass="23973">MHSELANLPACNASTIPGPSPPPSLFFLSRHANRVQPRGPRWGRHRPARRRLRFMQFACGQGPPLVAGCHWPALSATRSSSTDARRCQLNSAGAGNGPAHPHPLHWALEPCERSVGLWSPVPYDNTEVVSVRPAYVFPAHRLMTPAACAWVQHVVSSSLTGDVRVSCISSPADFECRASLPARHFSIFLYKRFCIQTVLLCFLWLQPHSLGAFVLEH</sequence>
<name>A0A6A6QBX9_9PEZI</name>
<keyword evidence="2" id="KW-1185">Reference proteome</keyword>
<reference evidence="1" key="1">
    <citation type="journal article" date="2020" name="Stud. Mycol.">
        <title>101 Dothideomycetes genomes: a test case for predicting lifestyles and emergence of pathogens.</title>
        <authorList>
            <person name="Haridas S."/>
            <person name="Albert R."/>
            <person name="Binder M."/>
            <person name="Bloem J."/>
            <person name="Labutti K."/>
            <person name="Salamov A."/>
            <person name="Andreopoulos B."/>
            <person name="Baker S."/>
            <person name="Barry K."/>
            <person name="Bills G."/>
            <person name="Bluhm B."/>
            <person name="Cannon C."/>
            <person name="Castanera R."/>
            <person name="Culley D."/>
            <person name="Daum C."/>
            <person name="Ezra D."/>
            <person name="Gonzalez J."/>
            <person name="Henrissat B."/>
            <person name="Kuo A."/>
            <person name="Liang C."/>
            <person name="Lipzen A."/>
            <person name="Lutzoni F."/>
            <person name="Magnuson J."/>
            <person name="Mondo S."/>
            <person name="Nolan M."/>
            <person name="Ohm R."/>
            <person name="Pangilinan J."/>
            <person name="Park H.-J."/>
            <person name="Ramirez L."/>
            <person name="Alfaro M."/>
            <person name="Sun H."/>
            <person name="Tritt A."/>
            <person name="Yoshinaga Y."/>
            <person name="Zwiers L.-H."/>
            <person name="Turgeon B."/>
            <person name="Goodwin S."/>
            <person name="Spatafora J."/>
            <person name="Crous P."/>
            <person name="Grigoriev I."/>
        </authorList>
    </citation>
    <scope>NUCLEOTIDE SEQUENCE</scope>
    <source>
        <strain evidence="1">CBS 269.34</strain>
    </source>
</reference>
<proteinExistence type="predicted"/>
<dbReference type="AlphaFoldDB" id="A0A6A6QBX9"/>
<protein>
    <submittedName>
        <fullName evidence="1">Uncharacterized protein</fullName>
    </submittedName>
</protein>
<accession>A0A6A6QBX9</accession>
<gene>
    <name evidence="1" type="ORF">BU16DRAFT_183283</name>
</gene>
<evidence type="ECO:0000313" key="1">
    <source>
        <dbReference type="EMBL" id="KAF2489506.1"/>
    </source>
</evidence>
<organism evidence="1 2">
    <name type="scientific">Lophium mytilinum</name>
    <dbReference type="NCBI Taxonomy" id="390894"/>
    <lineage>
        <taxon>Eukaryota</taxon>
        <taxon>Fungi</taxon>
        <taxon>Dikarya</taxon>
        <taxon>Ascomycota</taxon>
        <taxon>Pezizomycotina</taxon>
        <taxon>Dothideomycetes</taxon>
        <taxon>Pleosporomycetidae</taxon>
        <taxon>Mytilinidiales</taxon>
        <taxon>Mytilinidiaceae</taxon>
        <taxon>Lophium</taxon>
    </lineage>
</organism>
<dbReference type="EMBL" id="MU004199">
    <property type="protein sequence ID" value="KAF2489506.1"/>
    <property type="molecule type" value="Genomic_DNA"/>
</dbReference>
<evidence type="ECO:0000313" key="2">
    <source>
        <dbReference type="Proteomes" id="UP000799750"/>
    </source>
</evidence>